<evidence type="ECO:0000256" key="1">
    <source>
        <dbReference type="SAM" id="Phobius"/>
    </source>
</evidence>
<evidence type="ECO:0000313" key="2">
    <source>
        <dbReference type="EMBL" id="WPA92270.1"/>
    </source>
</evidence>
<organism evidence="2 3">
    <name type="scientific">Providencia zhijiangensis</name>
    <dbReference type="NCBI Taxonomy" id="3053982"/>
    <lineage>
        <taxon>Bacteria</taxon>
        <taxon>Pseudomonadati</taxon>
        <taxon>Pseudomonadota</taxon>
        <taxon>Gammaproteobacteria</taxon>
        <taxon>Enterobacterales</taxon>
        <taxon>Morganellaceae</taxon>
        <taxon>Providencia</taxon>
    </lineage>
</organism>
<proteinExistence type="predicted"/>
<feature type="transmembrane region" description="Helical" evidence="1">
    <location>
        <begin position="14"/>
        <end position="35"/>
    </location>
</feature>
<accession>A0ABZ0N3F1</accession>
<protein>
    <submittedName>
        <fullName evidence="2">Uncharacterized protein</fullName>
    </submittedName>
</protein>
<dbReference type="RefSeq" id="WP_286271446.1">
    <property type="nucleotide sequence ID" value="NZ_CP135990.1"/>
</dbReference>
<gene>
    <name evidence="2" type="ORF">QS795_000380</name>
</gene>
<reference evidence="2 3" key="1">
    <citation type="submission" date="2023-09" db="EMBL/GenBank/DDBJ databases">
        <title>Genomic Revisitation and Reclassification of the Genus Providencia.</title>
        <authorList>
            <person name="Dong X."/>
        </authorList>
    </citation>
    <scope>NUCLEOTIDE SEQUENCE [LARGE SCALE GENOMIC DNA]</scope>
    <source>
        <strain evidence="2 3">D4759</strain>
    </source>
</reference>
<dbReference type="Proteomes" id="UP001302443">
    <property type="component" value="Chromosome"/>
</dbReference>
<name>A0ABZ0N3F1_9GAMM</name>
<sequence>MNNYFAAFWYRPLWQQYLTIPLILVVSIAAGYTFILQDKQNQWVDLQQNGSVLYRQNQVSSQFFAQNPTRVWLAQELASFPSNEEITLDPQFFVLHLQQLIANNNVVLNQLQSSDPLNSQYQLEIQGKFKDLLEFMQSLTHTLLQQHWQFSDVILTAKNQQLTANLSLSFIKDEQLNEQH</sequence>
<evidence type="ECO:0000313" key="3">
    <source>
        <dbReference type="Proteomes" id="UP001302443"/>
    </source>
</evidence>
<keyword evidence="3" id="KW-1185">Reference proteome</keyword>
<dbReference type="EMBL" id="CP135990">
    <property type="protein sequence ID" value="WPA92270.1"/>
    <property type="molecule type" value="Genomic_DNA"/>
</dbReference>
<keyword evidence="1" id="KW-0472">Membrane</keyword>
<keyword evidence="1" id="KW-1133">Transmembrane helix</keyword>
<keyword evidence="1" id="KW-0812">Transmembrane</keyword>